<evidence type="ECO:0000256" key="1">
    <source>
        <dbReference type="SAM" id="MobiDB-lite"/>
    </source>
</evidence>
<feature type="region of interest" description="Disordered" evidence="1">
    <location>
        <begin position="40"/>
        <end position="59"/>
    </location>
</feature>
<name>A0A9P9YZZ9_9MUSC</name>
<evidence type="ECO:0000313" key="2">
    <source>
        <dbReference type="EMBL" id="KAI8045973.1"/>
    </source>
</evidence>
<organism evidence="2 3">
    <name type="scientific">Drosophila gunungcola</name>
    <name type="common">fruit fly</name>
    <dbReference type="NCBI Taxonomy" id="103775"/>
    <lineage>
        <taxon>Eukaryota</taxon>
        <taxon>Metazoa</taxon>
        <taxon>Ecdysozoa</taxon>
        <taxon>Arthropoda</taxon>
        <taxon>Hexapoda</taxon>
        <taxon>Insecta</taxon>
        <taxon>Pterygota</taxon>
        <taxon>Neoptera</taxon>
        <taxon>Endopterygota</taxon>
        <taxon>Diptera</taxon>
        <taxon>Brachycera</taxon>
        <taxon>Muscomorpha</taxon>
        <taxon>Ephydroidea</taxon>
        <taxon>Drosophilidae</taxon>
        <taxon>Drosophila</taxon>
        <taxon>Sophophora</taxon>
    </lineage>
</organism>
<proteinExistence type="predicted"/>
<reference evidence="2" key="1">
    <citation type="journal article" date="2023" name="Genome Biol. Evol.">
        <title>Long-read-based Genome Assembly of Drosophila gunungcola Reveals Fewer Chemosensory Genes in Flower-breeding Species.</title>
        <authorList>
            <person name="Negi A."/>
            <person name="Liao B.Y."/>
            <person name="Yeh S.D."/>
        </authorList>
    </citation>
    <scope>NUCLEOTIDE SEQUENCE</scope>
    <source>
        <strain evidence="2">Sukarami</strain>
    </source>
</reference>
<gene>
    <name evidence="2" type="ORF">M5D96_002164</name>
</gene>
<comment type="caution">
    <text evidence="2">The sequence shown here is derived from an EMBL/GenBank/DDBJ whole genome shotgun (WGS) entry which is preliminary data.</text>
</comment>
<protein>
    <submittedName>
        <fullName evidence="2">Uncharacterized protein</fullName>
    </submittedName>
</protein>
<dbReference type="AlphaFoldDB" id="A0A9P9YZZ9"/>
<sequence>MYIEYIFDPQLVDGLRLSAAIVAKTAATSHPHNMLNATLGQQQTAMQSEGEHSGINGTD</sequence>
<evidence type="ECO:0000313" key="3">
    <source>
        <dbReference type="Proteomes" id="UP001059596"/>
    </source>
</evidence>
<dbReference type="Proteomes" id="UP001059596">
    <property type="component" value="Chromosome 3R"/>
</dbReference>
<accession>A0A9P9YZZ9</accession>
<dbReference type="EMBL" id="JAMKOV010000001">
    <property type="protein sequence ID" value="KAI8045973.1"/>
    <property type="molecule type" value="Genomic_DNA"/>
</dbReference>
<feature type="non-terminal residue" evidence="2">
    <location>
        <position position="59"/>
    </location>
</feature>
<keyword evidence="3" id="KW-1185">Reference proteome</keyword>